<evidence type="ECO:0000313" key="1">
    <source>
        <dbReference type="EMBL" id="AYV82891.1"/>
    </source>
</evidence>
<proteinExistence type="predicted"/>
<accession>A0A3G5A9M7</accession>
<protein>
    <submittedName>
        <fullName evidence="1">Uncharacterized protein</fullName>
    </submittedName>
</protein>
<name>A0A3G5A9M7_9VIRU</name>
<dbReference type="EMBL" id="MK072385">
    <property type="protein sequence ID" value="AYV82891.1"/>
    <property type="molecule type" value="Genomic_DNA"/>
</dbReference>
<gene>
    <name evidence="1" type="ORF">Hyperionvirus3_37</name>
</gene>
<reference evidence="1" key="1">
    <citation type="submission" date="2018-10" db="EMBL/GenBank/DDBJ databases">
        <title>Hidden diversity of soil giant viruses.</title>
        <authorList>
            <person name="Schulz F."/>
            <person name="Alteio L."/>
            <person name="Goudeau D."/>
            <person name="Ryan E.M."/>
            <person name="Malmstrom R.R."/>
            <person name="Blanchard J."/>
            <person name="Woyke T."/>
        </authorList>
    </citation>
    <scope>NUCLEOTIDE SEQUENCE</scope>
    <source>
        <strain evidence="1">HYV1</strain>
    </source>
</reference>
<sequence length="368" mass="38766">MTSHKNIIRSIAMDCKKKLEKYHGPNGIITKAHQTANKNLTPKISGTLFINTAFAIANAPFAIVQNDLDVVIQNTDLTGLPNLGDIPAFMIGGDRVKVRGDFDFYVKGNGNAIFIAGGNGSLDNPNTDWDIVLNGTFDNFLSEPLMLAGINGLVLAGKGSSPELSLKFTNGAADNETRLPGLTSTSGVFLANIQKLDASYLQMNNMTNTSTATSTDSAGSTFGILGVNAQGKIRNGIYDQLSSGAATASGIFSSYFIEPDEPLQLDGHTMTAVKAATLGSAFVLDVPASIIIKNGSATNLSGTNIQSIANTIAFVNTQGDNTYTNAIFMNAIGSIPEPGASKNLVRLFDWTTLNGKLTIEGSVENVML</sequence>
<organism evidence="1">
    <name type="scientific">Hyperionvirus sp</name>
    <dbReference type="NCBI Taxonomy" id="2487770"/>
    <lineage>
        <taxon>Viruses</taxon>
        <taxon>Varidnaviria</taxon>
        <taxon>Bamfordvirae</taxon>
        <taxon>Nucleocytoviricota</taxon>
        <taxon>Megaviricetes</taxon>
        <taxon>Imitervirales</taxon>
        <taxon>Mimiviridae</taxon>
        <taxon>Klosneuvirinae</taxon>
    </lineage>
</organism>